<organism evidence="1 2">
    <name type="scientific">Skermanella cutis</name>
    <dbReference type="NCBI Taxonomy" id="2775420"/>
    <lineage>
        <taxon>Bacteria</taxon>
        <taxon>Pseudomonadati</taxon>
        <taxon>Pseudomonadota</taxon>
        <taxon>Alphaproteobacteria</taxon>
        <taxon>Rhodospirillales</taxon>
        <taxon>Azospirillaceae</taxon>
        <taxon>Skermanella</taxon>
    </lineage>
</organism>
<dbReference type="RefSeq" id="WP_201076657.1">
    <property type="nucleotide sequence ID" value="NZ_CP067420.1"/>
</dbReference>
<sequence length="112" mass="11862">MSTNKYAYVRPANLMHDVPESTFLSFVMMQILNYGGGSCMEMTMNGIDSTGSFDTSIGSPIARGNGVAPPAGRRGERIAAVSEQTVRSAHEVRVAGEEAIDTARTAPRVPAA</sequence>
<gene>
    <name evidence="1" type="ORF">IGS68_00985</name>
</gene>
<protein>
    <submittedName>
        <fullName evidence="1">Uncharacterized protein</fullName>
    </submittedName>
</protein>
<reference evidence="1" key="1">
    <citation type="submission" date="2021-02" db="EMBL/GenBank/DDBJ databases">
        <title>Skermanella TT6 skin isolate.</title>
        <authorList>
            <person name="Lee K."/>
            <person name="Ganzorig M."/>
        </authorList>
    </citation>
    <scope>NUCLEOTIDE SEQUENCE</scope>
    <source>
        <strain evidence="1">TT6</strain>
    </source>
</reference>
<dbReference type="EMBL" id="CP067420">
    <property type="protein sequence ID" value="QQP89886.1"/>
    <property type="molecule type" value="Genomic_DNA"/>
</dbReference>
<evidence type="ECO:0000313" key="1">
    <source>
        <dbReference type="EMBL" id="QQP89886.1"/>
    </source>
</evidence>
<keyword evidence="2" id="KW-1185">Reference proteome</keyword>
<evidence type="ECO:0000313" key="2">
    <source>
        <dbReference type="Proteomes" id="UP000595197"/>
    </source>
</evidence>
<proteinExistence type="predicted"/>
<accession>A0ABX7B6B5</accession>
<name>A0ABX7B6B5_9PROT</name>
<dbReference type="Proteomes" id="UP000595197">
    <property type="component" value="Chromosome"/>
</dbReference>